<keyword evidence="1" id="KW-0732">Signal</keyword>
<dbReference type="InterPro" id="IPR007433">
    <property type="entry name" value="DUF481"/>
</dbReference>
<feature type="signal peptide" evidence="1">
    <location>
        <begin position="1"/>
        <end position="21"/>
    </location>
</feature>
<organism evidence="2 3">
    <name type="scientific">Chitinophaga barathri</name>
    <dbReference type="NCBI Taxonomy" id="1647451"/>
    <lineage>
        <taxon>Bacteria</taxon>
        <taxon>Pseudomonadati</taxon>
        <taxon>Bacteroidota</taxon>
        <taxon>Chitinophagia</taxon>
        <taxon>Chitinophagales</taxon>
        <taxon>Chitinophagaceae</taxon>
        <taxon>Chitinophaga</taxon>
    </lineage>
</organism>
<protein>
    <submittedName>
        <fullName evidence="2">DUF481 domain-containing protein</fullName>
    </submittedName>
</protein>
<dbReference type="RefSeq" id="WP_120518430.1">
    <property type="nucleotide sequence ID" value="NZ_QXZY01000013.1"/>
</dbReference>
<feature type="chain" id="PRO_5018055134" evidence="1">
    <location>
        <begin position="22"/>
        <end position="351"/>
    </location>
</feature>
<evidence type="ECO:0000313" key="2">
    <source>
        <dbReference type="EMBL" id="RPD39021.1"/>
    </source>
</evidence>
<gene>
    <name evidence="2" type="ORF">EG028_23070</name>
</gene>
<evidence type="ECO:0000256" key="1">
    <source>
        <dbReference type="SAM" id="SignalP"/>
    </source>
</evidence>
<proteinExistence type="predicted"/>
<accession>A0A3N4M6U9</accession>
<comment type="caution">
    <text evidence="2">The sequence shown here is derived from an EMBL/GenBank/DDBJ whole genome shotgun (WGS) entry which is preliminary data.</text>
</comment>
<dbReference type="OrthoDB" id="652269at2"/>
<evidence type="ECO:0000313" key="3">
    <source>
        <dbReference type="Proteomes" id="UP000279089"/>
    </source>
</evidence>
<dbReference type="Proteomes" id="UP000279089">
    <property type="component" value="Unassembled WGS sequence"/>
</dbReference>
<name>A0A3N4M6U9_9BACT</name>
<dbReference type="Pfam" id="PF04338">
    <property type="entry name" value="DUF481"/>
    <property type="match status" value="1"/>
</dbReference>
<sequence>MKNIQLLFLFVLLSVCPRAAAQVLHPEDRDEVVFYNDDKLIGEIKRMQRGELVFDPDKIDDDVTINLKDVKILRARRIPYVIEDIYTKKYYGTMEQGIGPGWVKIMMANDTADVFVEDLDNIHELEANFWKRLTGNVSLGFSFTRSSNIGRINGSNSLSYATRLWTYQLTGDIIYTIDEEFRGIEKADLALGGYIEFWKKWFSVTQVQYQRITELGVTARIQGTEGLGPILIKNRHNDLRLATGVSVQQEYSADSIKGDSRSSSVEIPVFFNYYLFRLGTPRLQLQVSNNVFFSTTQPGRWRFDQNTTVSWKIIKHLNTDLQLYTNFDSKPLDASARKVDYGVVFSIGYSW</sequence>
<dbReference type="AlphaFoldDB" id="A0A3N4M6U9"/>
<dbReference type="EMBL" id="RMBX01000013">
    <property type="protein sequence ID" value="RPD39021.1"/>
    <property type="molecule type" value="Genomic_DNA"/>
</dbReference>
<reference evidence="3" key="1">
    <citation type="submission" date="2018-11" db="EMBL/GenBank/DDBJ databases">
        <title>Chitinophaga lutea sp.nov., isolate from arsenic contaminated soil.</title>
        <authorList>
            <person name="Zong Y."/>
        </authorList>
    </citation>
    <scope>NUCLEOTIDE SEQUENCE [LARGE SCALE GENOMIC DNA]</scope>
    <source>
        <strain evidence="3">YLT18</strain>
    </source>
</reference>
<keyword evidence="3" id="KW-1185">Reference proteome</keyword>